<protein>
    <submittedName>
        <fullName evidence="7">Uncharacterized protein</fullName>
    </submittedName>
</protein>
<dbReference type="Proteomes" id="UP000663833">
    <property type="component" value="Unassembled WGS sequence"/>
</dbReference>
<evidence type="ECO:0000313" key="1">
    <source>
        <dbReference type="EMBL" id="CAF3365430.1"/>
    </source>
</evidence>
<dbReference type="Proteomes" id="UP000663865">
    <property type="component" value="Unassembled WGS sequence"/>
</dbReference>
<evidence type="ECO:0000313" key="6">
    <source>
        <dbReference type="EMBL" id="CAF4316171.1"/>
    </source>
</evidence>
<dbReference type="EMBL" id="CAJOBS010000088">
    <property type="protein sequence ID" value="CAF4491994.1"/>
    <property type="molecule type" value="Genomic_DNA"/>
</dbReference>
<dbReference type="Proteomes" id="UP000663838">
    <property type="component" value="Unassembled WGS sequence"/>
</dbReference>
<dbReference type="Proteomes" id="UP000663862">
    <property type="component" value="Unassembled WGS sequence"/>
</dbReference>
<gene>
    <name evidence="1" type="ORF">FME351_LOCUS5820</name>
    <name evidence="3" type="ORF">GRG538_LOCUS7257</name>
    <name evidence="6" type="ORF">HFQ381_LOCUS14514</name>
    <name evidence="4" type="ORF">KIK155_LOCUS25019</name>
    <name evidence="2" type="ORF">LUA448_LOCUS14591</name>
    <name evidence="7" type="ORF">TOA249_LOCUS2688</name>
    <name evidence="5" type="ORF">TSG867_LOCUS3336</name>
</gene>
<dbReference type="EMBL" id="CAJNYT010000766">
    <property type="protein sequence ID" value="CAF3370585.1"/>
    <property type="molecule type" value="Genomic_DNA"/>
</dbReference>
<evidence type="ECO:0000313" key="7">
    <source>
        <dbReference type="EMBL" id="CAF4491994.1"/>
    </source>
</evidence>
<evidence type="ECO:0000313" key="4">
    <source>
        <dbReference type="EMBL" id="CAF3676300.1"/>
    </source>
</evidence>
<evidence type="ECO:0000313" key="3">
    <source>
        <dbReference type="EMBL" id="CAF3370585.1"/>
    </source>
</evidence>
<dbReference type="AlphaFoldDB" id="A0A820UY87"/>
<proteinExistence type="predicted"/>
<sequence length="209" mass="24165">MYRHGIMYNNVCTHQSPASCHHHEINVCSPYDVAEPLPMPTLNCCGSSYCHDYACRRDISCRNYPCYDCVSRVVPPPITLTNVRNDIRYVVDDPEMIYDDDYGSTYRLSRSKVQLVDLVPKHNVRTISNRLVVSNEPRERIILPRSTVLRQSSVPIYERRKPVRLVPLYHSAEPQYLVSNRIPMTRKLVPLATVCHPKKRTIKVRSLSP</sequence>
<reference evidence="7" key="1">
    <citation type="submission" date="2021-02" db="EMBL/GenBank/DDBJ databases">
        <authorList>
            <person name="Nowell W R."/>
        </authorList>
    </citation>
    <scope>NUCLEOTIDE SEQUENCE</scope>
</reference>
<evidence type="ECO:0000313" key="5">
    <source>
        <dbReference type="EMBL" id="CAF4255095.1"/>
    </source>
</evidence>
<name>A0A820UY87_9BILA</name>
<dbReference type="EMBL" id="CAJOBQ010000098">
    <property type="protein sequence ID" value="CAF4255095.1"/>
    <property type="molecule type" value="Genomic_DNA"/>
</dbReference>
<evidence type="ECO:0000313" key="8">
    <source>
        <dbReference type="Proteomes" id="UP000663838"/>
    </source>
</evidence>
<dbReference type="EMBL" id="CAJNYD010001859">
    <property type="protein sequence ID" value="CAF3368237.1"/>
    <property type="molecule type" value="Genomic_DNA"/>
</dbReference>
<evidence type="ECO:0000313" key="2">
    <source>
        <dbReference type="EMBL" id="CAF3368237.1"/>
    </source>
</evidence>
<dbReference type="Proteomes" id="UP000663851">
    <property type="component" value="Unassembled WGS sequence"/>
</dbReference>
<comment type="caution">
    <text evidence="7">The sequence shown here is derived from an EMBL/GenBank/DDBJ whole genome shotgun (WGS) entry which is preliminary data.</text>
</comment>
<dbReference type="Proteomes" id="UP000663869">
    <property type="component" value="Unassembled WGS sequence"/>
</dbReference>
<organism evidence="7 8">
    <name type="scientific">Rotaria socialis</name>
    <dbReference type="NCBI Taxonomy" id="392032"/>
    <lineage>
        <taxon>Eukaryota</taxon>
        <taxon>Metazoa</taxon>
        <taxon>Spiralia</taxon>
        <taxon>Gnathifera</taxon>
        <taxon>Rotifera</taxon>
        <taxon>Eurotatoria</taxon>
        <taxon>Bdelloidea</taxon>
        <taxon>Philodinida</taxon>
        <taxon>Philodinidae</taxon>
        <taxon>Rotaria</taxon>
    </lineage>
</organism>
<dbReference type="EMBL" id="CAJOBO010000950">
    <property type="protein sequence ID" value="CAF4316171.1"/>
    <property type="molecule type" value="Genomic_DNA"/>
</dbReference>
<dbReference type="EMBL" id="CAJNYV010004520">
    <property type="protein sequence ID" value="CAF3676300.1"/>
    <property type="molecule type" value="Genomic_DNA"/>
</dbReference>
<dbReference type="Proteomes" id="UP000663872">
    <property type="component" value="Unassembled WGS sequence"/>
</dbReference>
<accession>A0A820UY87</accession>
<dbReference type="EMBL" id="CAJNYU010000498">
    <property type="protein sequence ID" value="CAF3365430.1"/>
    <property type="molecule type" value="Genomic_DNA"/>
</dbReference>